<dbReference type="EMBL" id="JABCUS010000004">
    <property type="protein sequence ID" value="NMX02807.1"/>
    <property type="molecule type" value="Genomic_DNA"/>
</dbReference>
<proteinExistence type="predicted"/>
<dbReference type="RefSeq" id="WP_169762253.1">
    <property type="nucleotide sequence ID" value="NZ_JABCUR010000002.1"/>
</dbReference>
<protein>
    <submittedName>
        <fullName evidence="1">Uncharacterized protein</fullName>
    </submittedName>
</protein>
<comment type="caution">
    <text evidence="1">The sequence shown here is derived from an EMBL/GenBank/DDBJ whole genome shotgun (WGS) entry which is preliminary data.</text>
</comment>
<gene>
    <name evidence="2" type="ORF">HHJ77_02370</name>
    <name evidence="1" type="ORF">HHJ78_03335</name>
</gene>
<organism evidence="1 4">
    <name type="scientific">Mobiluncus mulieris</name>
    <dbReference type="NCBI Taxonomy" id="2052"/>
    <lineage>
        <taxon>Bacteria</taxon>
        <taxon>Bacillati</taxon>
        <taxon>Actinomycetota</taxon>
        <taxon>Actinomycetes</taxon>
        <taxon>Actinomycetales</taxon>
        <taxon>Actinomycetaceae</taxon>
        <taxon>Mobiluncus</taxon>
    </lineage>
</organism>
<name>A0A7Y0U0A1_9ACTO</name>
<dbReference type="AlphaFoldDB" id="A0A7Y0U0A1"/>
<evidence type="ECO:0000313" key="4">
    <source>
        <dbReference type="Proteomes" id="UP000578252"/>
    </source>
</evidence>
<evidence type="ECO:0000313" key="1">
    <source>
        <dbReference type="EMBL" id="NMW64585.1"/>
    </source>
</evidence>
<evidence type="ECO:0000313" key="3">
    <source>
        <dbReference type="Proteomes" id="UP000575397"/>
    </source>
</evidence>
<accession>A0A7Y0U0A1</accession>
<dbReference type="Proteomes" id="UP000575397">
    <property type="component" value="Unassembled WGS sequence"/>
</dbReference>
<reference evidence="3 4" key="1">
    <citation type="submission" date="2020-04" db="EMBL/GenBank/DDBJ databases">
        <title>Antimicrobial susceptibility and clonality of vaginal-derived multi-drug resistant Mobiluncus isolates in China.</title>
        <authorList>
            <person name="Zhang X."/>
        </authorList>
    </citation>
    <scope>NUCLEOTIDE SEQUENCE [LARGE SCALE GENOMIC DNA]</scope>
    <source>
        <strain evidence="2 3">12</strain>
        <strain evidence="1 4">13</strain>
    </source>
</reference>
<dbReference type="Proteomes" id="UP000578252">
    <property type="component" value="Unassembled WGS sequence"/>
</dbReference>
<dbReference type="EMBL" id="JABCUR010000002">
    <property type="protein sequence ID" value="NMW64585.1"/>
    <property type="molecule type" value="Genomic_DNA"/>
</dbReference>
<evidence type="ECO:0000313" key="2">
    <source>
        <dbReference type="EMBL" id="NMX02807.1"/>
    </source>
</evidence>
<sequence length="276" mass="30262">MVYEPPYTYLLDGVDVREWTFLASNLTHSEISPRVQNLSVPGRLGNIIVPQSRLVLDAPLLDLELAPAAESPAALEAALDRLQTILMNPLLRVIRVRPYGDDSRPQRSVTPAQLVNAKPTREDGHASLWARWKIQLRLPEVAWRDLKPKTVVVSPGKAVRVNGLSGTLPIEDIKIHAQGPLTQLRLRDCQTGTGVTFTGVIHSGEVLSVDLATLTAVKRGAGGESTPVTGGLDYPPTGKLILGLEPKTRRVRLDVQVEGYKKEETVVSLEGRRAWM</sequence>